<gene>
    <name evidence="2" type="ORF">HNY73_002226</name>
</gene>
<dbReference type="EMBL" id="JABXBU010000002">
    <property type="protein sequence ID" value="KAF8794225.1"/>
    <property type="molecule type" value="Genomic_DNA"/>
</dbReference>
<evidence type="ECO:0000313" key="2">
    <source>
        <dbReference type="EMBL" id="KAF8794225.1"/>
    </source>
</evidence>
<dbReference type="AlphaFoldDB" id="A0A8T0FVC2"/>
<comment type="caution">
    <text evidence="2">The sequence shown here is derived from an EMBL/GenBank/DDBJ whole genome shotgun (WGS) entry which is preliminary data.</text>
</comment>
<feature type="compositionally biased region" description="Basic residues" evidence="1">
    <location>
        <begin position="151"/>
        <end position="162"/>
    </location>
</feature>
<reference evidence="2" key="1">
    <citation type="journal article" date="2020" name="bioRxiv">
        <title>Chromosome-level reference genome of the European wasp spider Argiope bruennichi: a resource for studies on range expansion and evolutionary adaptation.</title>
        <authorList>
            <person name="Sheffer M.M."/>
            <person name="Hoppe A."/>
            <person name="Krehenwinkel H."/>
            <person name="Uhl G."/>
            <person name="Kuss A.W."/>
            <person name="Jensen L."/>
            <person name="Jensen C."/>
            <person name="Gillespie R.G."/>
            <person name="Hoff K.J."/>
            <person name="Prost S."/>
        </authorList>
    </citation>
    <scope>NUCLEOTIDE SEQUENCE</scope>
</reference>
<protein>
    <submittedName>
        <fullName evidence="2">Uncharacterized protein</fullName>
    </submittedName>
</protein>
<evidence type="ECO:0000256" key="1">
    <source>
        <dbReference type="SAM" id="MobiDB-lite"/>
    </source>
</evidence>
<proteinExistence type="predicted"/>
<dbReference type="Proteomes" id="UP000807504">
    <property type="component" value="Unassembled WGS sequence"/>
</dbReference>
<accession>A0A8T0FVC2</accession>
<keyword evidence="3" id="KW-1185">Reference proteome</keyword>
<name>A0A8T0FVC2_ARGBR</name>
<feature type="region of interest" description="Disordered" evidence="1">
    <location>
        <begin position="134"/>
        <end position="204"/>
    </location>
</feature>
<evidence type="ECO:0000313" key="3">
    <source>
        <dbReference type="Proteomes" id="UP000807504"/>
    </source>
</evidence>
<reference evidence="2" key="2">
    <citation type="submission" date="2020-06" db="EMBL/GenBank/DDBJ databases">
        <authorList>
            <person name="Sheffer M."/>
        </authorList>
    </citation>
    <scope>NUCLEOTIDE SEQUENCE</scope>
</reference>
<organism evidence="2 3">
    <name type="scientific">Argiope bruennichi</name>
    <name type="common">Wasp spider</name>
    <name type="synonym">Aranea bruennichi</name>
    <dbReference type="NCBI Taxonomy" id="94029"/>
    <lineage>
        <taxon>Eukaryota</taxon>
        <taxon>Metazoa</taxon>
        <taxon>Ecdysozoa</taxon>
        <taxon>Arthropoda</taxon>
        <taxon>Chelicerata</taxon>
        <taxon>Arachnida</taxon>
        <taxon>Araneae</taxon>
        <taxon>Araneomorphae</taxon>
        <taxon>Entelegynae</taxon>
        <taxon>Araneoidea</taxon>
        <taxon>Araneidae</taxon>
        <taxon>Argiope</taxon>
    </lineage>
</organism>
<sequence>MSKIIRNERFLIILPSTGSRGKGSKSNSPHQSTNRAGAFQEIFVMLLLCYTTGFCNPIPLHSPPVPCVFSGASVSVFVRGKHRKSSTVALEIHYKNELRLLAPYRMTHSSILALVAGRLKLSQRRGENLLSFCFGSQPQRGGSPSPASPHFPRRERVGKRRQVAPLQEQELSRNKLFHPPSALPPSALRPSSTPPPPRKAVVSKRIRSLKLKLVH</sequence>